<organism>
    <name type="scientific">Culex quinquefasciatus</name>
    <name type="common">Southern house mosquito</name>
    <name type="synonym">Culex pungens</name>
    <dbReference type="NCBI Taxonomy" id="7176"/>
    <lineage>
        <taxon>Eukaryota</taxon>
        <taxon>Metazoa</taxon>
        <taxon>Ecdysozoa</taxon>
        <taxon>Arthropoda</taxon>
        <taxon>Hexapoda</taxon>
        <taxon>Insecta</taxon>
        <taxon>Pterygota</taxon>
        <taxon>Neoptera</taxon>
        <taxon>Endopterygota</taxon>
        <taxon>Diptera</taxon>
        <taxon>Nematocera</taxon>
        <taxon>Culicoidea</taxon>
        <taxon>Culicidae</taxon>
        <taxon>Culicinae</taxon>
        <taxon>Culicini</taxon>
        <taxon>Culex</taxon>
        <taxon>Culex</taxon>
    </lineage>
</organism>
<dbReference type="PROSITE" id="PS50212">
    <property type="entry name" value="RASGEF_NTER"/>
    <property type="match status" value="1"/>
</dbReference>
<dbReference type="VEuPathDB" id="VectorBase:CPIJ006857"/>
<feature type="domain" description="N-terminal Ras-GEF" evidence="2">
    <location>
        <begin position="35"/>
        <end position="127"/>
    </location>
</feature>
<dbReference type="HOGENOM" id="CLU_1972633_0_0_1"/>
<evidence type="ECO:0000313" key="4">
    <source>
        <dbReference type="EnsemblMetazoa" id="CPIJ006857-PA"/>
    </source>
</evidence>
<dbReference type="GO" id="GO:0005085">
    <property type="term" value="F:guanyl-nucleotide exchange factor activity"/>
    <property type="evidence" value="ECO:0007669"/>
    <property type="project" value="UniProtKB-KW"/>
</dbReference>
<dbReference type="Pfam" id="PF00618">
    <property type="entry name" value="RasGEF_N"/>
    <property type="match status" value="1"/>
</dbReference>
<dbReference type="SUPFAM" id="SSF48366">
    <property type="entry name" value="Ras GEF"/>
    <property type="match status" value="1"/>
</dbReference>
<keyword evidence="5" id="KW-1185">Reference proteome</keyword>
<evidence type="ECO:0000313" key="5">
    <source>
        <dbReference type="Proteomes" id="UP000002320"/>
    </source>
</evidence>
<reference evidence="4" key="2">
    <citation type="submission" date="2021-02" db="UniProtKB">
        <authorList>
            <consortium name="EnsemblMetazoa"/>
        </authorList>
    </citation>
    <scope>IDENTIFICATION</scope>
    <source>
        <strain evidence="4">JHB</strain>
    </source>
</reference>
<proteinExistence type="predicted"/>
<sequence>MSDAQLYNICPCFPASRSFFQHPTTALGTGGVMYGNGNIVSGPLESLIDLLMPANGDDLDQEYVFSFLLSCRFFIRTHELLGKLLETLPEPEPLGRMVPLLAVWTKKFPYDFRDERMMNHVKHIVAR</sequence>
<evidence type="ECO:0000313" key="3">
    <source>
        <dbReference type="EMBL" id="EDS28262.1"/>
    </source>
</evidence>
<dbReference type="InterPro" id="IPR000651">
    <property type="entry name" value="Ras-like_Gua-exchang_fac_N"/>
</dbReference>
<evidence type="ECO:0000256" key="1">
    <source>
        <dbReference type="PROSITE-ProRule" id="PRU00135"/>
    </source>
</evidence>
<dbReference type="InterPro" id="IPR023578">
    <property type="entry name" value="Ras_GEF_dom_sf"/>
</dbReference>
<dbReference type="VEuPathDB" id="VectorBase:CQUJHB008943"/>
<protein>
    <submittedName>
        <fullName evidence="3">Guanyl-nucleotide exchange factor</fullName>
    </submittedName>
</protein>
<evidence type="ECO:0000259" key="2">
    <source>
        <dbReference type="PROSITE" id="PS50212"/>
    </source>
</evidence>
<dbReference type="EnsemblMetazoa" id="CPIJ006857-RA">
    <property type="protein sequence ID" value="CPIJ006857-PA"/>
    <property type="gene ID" value="CPIJ006857"/>
</dbReference>
<dbReference type="InParanoid" id="B0WI71"/>
<dbReference type="Proteomes" id="UP000002320">
    <property type="component" value="Unassembled WGS sequence"/>
</dbReference>
<keyword evidence="1" id="KW-0344">Guanine-nucleotide releasing factor</keyword>
<dbReference type="AlphaFoldDB" id="B0WI71"/>
<dbReference type="Gene3D" id="1.20.870.10">
    <property type="entry name" value="Son of sevenless (SoS) protein Chain: S domain 1"/>
    <property type="match status" value="1"/>
</dbReference>
<accession>B0WI71</accession>
<gene>
    <name evidence="4" type="primary">6038631</name>
    <name evidence="3" type="ORF">CpipJ_CPIJ006857</name>
</gene>
<dbReference type="OrthoDB" id="20825at2759"/>
<dbReference type="KEGG" id="cqu:CpipJ_CPIJ006857"/>
<name>B0WI71_CULQU</name>
<dbReference type="EMBL" id="DS231943">
    <property type="protein sequence ID" value="EDS28262.1"/>
    <property type="molecule type" value="Genomic_DNA"/>
</dbReference>
<reference evidence="3" key="1">
    <citation type="submission" date="2007-03" db="EMBL/GenBank/DDBJ databases">
        <title>Annotation of Culex pipiens quinquefasciatus.</title>
        <authorList>
            <consortium name="The Broad Institute Genome Sequencing Platform"/>
            <person name="Atkinson P.W."/>
            <person name="Hemingway J."/>
            <person name="Christensen B.M."/>
            <person name="Higgs S."/>
            <person name="Kodira C."/>
            <person name="Hannick L."/>
            <person name="Megy K."/>
            <person name="O'Leary S."/>
            <person name="Pearson M."/>
            <person name="Haas B.J."/>
            <person name="Mauceli E."/>
            <person name="Wortman J.R."/>
            <person name="Lee N.H."/>
            <person name="Guigo R."/>
            <person name="Stanke M."/>
            <person name="Alvarado L."/>
            <person name="Amedeo P."/>
            <person name="Antoine C.H."/>
            <person name="Arensburger P."/>
            <person name="Bidwell S.L."/>
            <person name="Crawford M."/>
            <person name="Camaro F."/>
            <person name="Devon K."/>
            <person name="Engels R."/>
            <person name="Hammond M."/>
            <person name="Howarth C."/>
            <person name="Koehrsen M."/>
            <person name="Lawson D."/>
            <person name="Montgomery P."/>
            <person name="Nene V."/>
            <person name="Nusbaum C."/>
            <person name="Puiu D."/>
            <person name="Romero-Severson J."/>
            <person name="Severson D.W."/>
            <person name="Shumway M."/>
            <person name="Sisk P."/>
            <person name="Stolte C."/>
            <person name="Zeng Q."/>
            <person name="Eisenstadt E."/>
            <person name="Fraser-Liggett C."/>
            <person name="Strausberg R."/>
            <person name="Galagan J."/>
            <person name="Birren B."/>
            <person name="Collins F.H."/>
        </authorList>
    </citation>
    <scope>NUCLEOTIDE SEQUENCE [LARGE SCALE GENOMIC DNA]</scope>
    <source>
        <strain evidence="3">JHB</strain>
    </source>
</reference>
<dbReference type="eggNOG" id="KOG3541">
    <property type="taxonomic scope" value="Eukaryota"/>
</dbReference>